<dbReference type="Pfam" id="PF00132">
    <property type="entry name" value="Hexapep"/>
    <property type="match status" value="1"/>
</dbReference>
<proteinExistence type="inferred from homology"/>
<dbReference type="InterPro" id="IPR011004">
    <property type="entry name" value="Trimer_LpxA-like_sf"/>
</dbReference>
<keyword evidence="3" id="KW-0677">Repeat</keyword>
<dbReference type="PANTHER" id="PTHR43300:SF11">
    <property type="entry name" value="ACETYLTRANSFERASE RV3034C-RELATED"/>
    <property type="match status" value="1"/>
</dbReference>
<comment type="similarity">
    <text evidence="1">Belongs to the transferase hexapeptide repeat family.</text>
</comment>
<organism evidence="5 6">
    <name type="scientific">Actinobacillus porcinus</name>
    <dbReference type="NCBI Taxonomy" id="51048"/>
    <lineage>
        <taxon>Bacteria</taxon>
        <taxon>Pseudomonadati</taxon>
        <taxon>Pseudomonadota</taxon>
        <taxon>Gammaproteobacteria</taxon>
        <taxon>Pasteurellales</taxon>
        <taxon>Pasteurellaceae</taxon>
        <taxon>Actinobacillus</taxon>
    </lineage>
</organism>
<evidence type="ECO:0000256" key="1">
    <source>
        <dbReference type="ARBA" id="ARBA00007274"/>
    </source>
</evidence>
<dbReference type="PROSITE" id="PS00101">
    <property type="entry name" value="HEXAPEP_TRANSFERASES"/>
    <property type="match status" value="1"/>
</dbReference>
<dbReference type="GO" id="GO:0016746">
    <property type="term" value="F:acyltransferase activity"/>
    <property type="evidence" value="ECO:0007669"/>
    <property type="project" value="UniProtKB-KW"/>
</dbReference>
<keyword evidence="6" id="KW-1185">Reference proteome</keyword>
<evidence type="ECO:0000256" key="2">
    <source>
        <dbReference type="ARBA" id="ARBA00022679"/>
    </source>
</evidence>
<reference evidence="5 6" key="1">
    <citation type="submission" date="2019-05" db="EMBL/GenBank/DDBJ databases">
        <authorList>
            <consortium name="Pathogen Informatics"/>
        </authorList>
    </citation>
    <scope>NUCLEOTIDE SEQUENCE [LARGE SCALE GENOMIC DNA]</scope>
    <source>
        <strain evidence="5 6">NM319</strain>
    </source>
</reference>
<dbReference type="Proteomes" id="UP000308167">
    <property type="component" value="Unassembled WGS sequence"/>
</dbReference>
<gene>
    <name evidence="5" type="primary">vatD_2</name>
    <name evidence="5" type="ORF">SAMEA1410922_00913</name>
</gene>
<dbReference type="RefSeq" id="WP_135709741.1">
    <property type="nucleotide sequence ID" value="NZ_CABFKI010000005.1"/>
</dbReference>
<dbReference type="InterPro" id="IPR050179">
    <property type="entry name" value="Trans_hexapeptide_repeat"/>
</dbReference>
<evidence type="ECO:0000256" key="4">
    <source>
        <dbReference type="ARBA" id="ARBA00023315"/>
    </source>
</evidence>
<dbReference type="InterPro" id="IPR018357">
    <property type="entry name" value="Hexapep_transf_CS"/>
</dbReference>
<dbReference type="EC" id="2.3.1.-" evidence="5"/>
<dbReference type="InterPro" id="IPR001451">
    <property type="entry name" value="Hexapep"/>
</dbReference>
<evidence type="ECO:0000256" key="3">
    <source>
        <dbReference type="ARBA" id="ARBA00022737"/>
    </source>
</evidence>
<dbReference type="GeneID" id="90077115"/>
<protein>
    <submittedName>
        <fullName evidence="5">Acetyltransferase</fullName>
        <ecNumber evidence="5">2.3.1.-</ecNumber>
    </submittedName>
</protein>
<comment type="caution">
    <text evidence="5">The sequence shown here is derived from an EMBL/GenBank/DDBJ whole genome shotgun (WGS) entry which is preliminary data.</text>
</comment>
<dbReference type="Gene3D" id="2.160.10.10">
    <property type="entry name" value="Hexapeptide repeat proteins"/>
    <property type="match status" value="1"/>
</dbReference>
<dbReference type="EMBL" id="CABFKI010000005">
    <property type="protein sequence ID" value="VTU07528.1"/>
    <property type="molecule type" value="Genomic_DNA"/>
</dbReference>
<name>A0ABY6TJN1_9PAST</name>
<dbReference type="CDD" id="cd03349">
    <property type="entry name" value="LbH_XAT"/>
    <property type="match status" value="1"/>
</dbReference>
<evidence type="ECO:0000313" key="6">
    <source>
        <dbReference type="Proteomes" id="UP000308167"/>
    </source>
</evidence>
<dbReference type="SUPFAM" id="SSF51161">
    <property type="entry name" value="Trimeric LpxA-like enzymes"/>
    <property type="match status" value="1"/>
</dbReference>
<keyword evidence="4 5" id="KW-0012">Acyltransferase</keyword>
<accession>A0ABY6TJN1</accession>
<evidence type="ECO:0000313" key="5">
    <source>
        <dbReference type="EMBL" id="VTU07528.1"/>
    </source>
</evidence>
<keyword evidence="2 5" id="KW-0808">Transferase</keyword>
<sequence length="213" mass="24224">MRRAYNKLGTKIESSSINWNGFICGKYCWIGKDTIIQENVSIGDFTYTNTSMNKVYIESNTEVGSFCSIASGVIIAPMNHNINFITTHPILYNKVYKERLKFNVHLKEEQELDKNIKTFIGNDVWIGTNVIIKRGVRIGNGAVIAAGSVVTKDVEDYNIVGGIPAKVIKTRFPSLFLEDLDSCQKIWELDLDTLEKNFDCLYDVSDYIKRFKL</sequence>
<dbReference type="PANTHER" id="PTHR43300">
    <property type="entry name" value="ACETYLTRANSFERASE"/>
    <property type="match status" value="1"/>
</dbReference>